<dbReference type="InterPro" id="IPR011053">
    <property type="entry name" value="Single_hybrid_motif"/>
</dbReference>
<evidence type="ECO:0000256" key="5">
    <source>
        <dbReference type="ARBA" id="ARBA00022982"/>
    </source>
</evidence>
<dbReference type="PIRSF" id="PIRSF036408">
    <property type="entry name" value="PduS_prd"/>
    <property type="match status" value="1"/>
</dbReference>
<keyword evidence="7" id="KW-0411">Iron-sulfur</keyword>
<keyword evidence="2" id="KW-0004">4Fe-4S</keyword>
<keyword evidence="4" id="KW-0677">Repeat</keyword>
<dbReference type="PANTHER" id="PTHR43034:SF2">
    <property type="entry name" value="ION-TRANSLOCATING OXIDOREDUCTASE COMPLEX SUBUNIT C"/>
    <property type="match status" value="1"/>
</dbReference>
<organism evidence="11 12">
    <name type="scientific">Thermanaeromonas toyohensis ToBE</name>
    <dbReference type="NCBI Taxonomy" id="698762"/>
    <lineage>
        <taxon>Bacteria</taxon>
        <taxon>Bacillati</taxon>
        <taxon>Bacillota</taxon>
        <taxon>Clostridia</taxon>
        <taxon>Neomoorellales</taxon>
        <taxon>Neomoorellaceae</taxon>
        <taxon>Thermanaeromonas</taxon>
    </lineage>
</organism>
<dbReference type="PROSITE" id="PS00198">
    <property type="entry name" value="4FE4S_FER_1"/>
    <property type="match status" value="1"/>
</dbReference>
<dbReference type="InterPro" id="IPR019554">
    <property type="entry name" value="Soluble_ligand-bd"/>
</dbReference>
<dbReference type="OrthoDB" id="9767754at2"/>
<evidence type="ECO:0000313" key="11">
    <source>
        <dbReference type="EMBL" id="SMB90954.1"/>
    </source>
</evidence>
<gene>
    <name evidence="11" type="ORF">SAMN00808754_0358</name>
</gene>
<dbReference type="SUPFAM" id="SSF51230">
    <property type="entry name" value="Single hybrid motif"/>
    <property type="match status" value="1"/>
</dbReference>
<evidence type="ECO:0000256" key="3">
    <source>
        <dbReference type="ARBA" id="ARBA00022723"/>
    </source>
</evidence>
<proteinExistence type="predicted"/>
<dbReference type="EMBL" id="LT838272">
    <property type="protein sequence ID" value="SMB90954.1"/>
    <property type="molecule type" value="Genomic_DNA"/>
</dbReference>
<evidence type="ECO:0000313" key="12">
    <source>
        <dbReference type="Proteomes" id="UP000192569"/>
    </source>
</evidence>
<dbReference type="GO" id="GO:0046872">
    <property type="term" value="F:metal ion binding"/>
    <property type="evidence" value="ECO:0007669"/>
    <property type="project" value="UniProtKB-KW"/>
</dbReference>
<dbReference type="Pfam" id="PF13375">
    <property type="entry name" value="RnfC_N"/>
    <property type="match status" value="1"/>
</dbReference>
<dbReference type="InterPro" id="IPR037225">
    <property type="entry name" value="Nuo51_FMN-bd_sf"/>
</dbReference>
<keyword evidence="6" id="KW-0408">Iron</keyword>
<dbReference type="SUPFAM" id="SSF142019">
    <property type="entry name" value="Nqo1 FMN-binding domain-like"/>
    <property type="match status" value="1"/>
</dbReference>
<feature type="domain" description="Soluble ligand binding" evidence="9">
    <location>
        <begin position="163"/>
        <end position="208"/>
    </location>
</feature>
<evidence type="ECO:0000256" key="7">
    <source>
        <dbReference type="ARBA" id="ARBA00023014"/>
    </source>
</evidence>
<dbReference type="Pfam" id="PF13534">
    <property type="entry name" value="Fer4_17"/>
    <property type="match status" value="1"/>
</dbReference>
<feature type="domain" description="NADH-ubiquinone oxidoreductase 51kDa subunit FMN-binding" evidence="8">
    <location>
        <begin position="12"/>
        <end position="151"/>
    </location>
</feature>
<reference evidence="11 12" key="1">
    <citation type="submission" date="2017-04" db="EMBL/GenBank/DDBJ databases">
        <authorList>
            <person name="Afonso C.L."/>
            <person name="Miller P.J."/>
            <person name="Scott M.A."/>
            <person name="Spackman E."/>
            <person name="Goraichik I."/>
            <person name="Dimitrov K.M."/>
            <person name="Suarez D.L."/>
            <person name="Swayne D.E."/>
        </authorList>
    </citation>
    <scope>NUCLEOTIDE SEQUENCE [LARGE SCALE GENOMIC DNA]</scope>
    <source>
        <strain evidence="11 12">ToBE</strain>
    </source>
</reference>
<evidence type="ECO:0000256" key="6">
    <source>
        <dbReference type="ARBA" id="ARBA00023004"/>
    </source>
</evidence>
<dbReference type="InterPro" id="IPR017900">
    <property type="entry name" value="4Fe4S_Fe_S_CS"/>
</dbReference>
<feature type="domain" description="RnfC Barrel sandwich hybrid" evidence="10">
    <location>
        <begin position="376"/>
        <end position="436"/>
    </location>
</feature>
<evidence type="ECO:0000259" key="8">
    <source>
        <dbReference type="Pfam" id="PF01512"/>
    </source>
</evidence>
<evidence type="ECO:0000256" key="1">
    <source>
        <dbReference type="ARBA" id="ARBA00022448"/>
    </source>
</evidence>
<keyword evidence="3" id="KW-0479">Metal-binding</keyword>
<name>A0A1W1VDC7_9FIRM</name>
<evidence type="ECO:0000256" key="4">
    <source>
        <dbReference type="ARBA" id="ARBA00022737"/>
    </source>
</evidence>
<sequence>MTGPELVAKVWEGGVVGAGGAGFPTHLKLKARVEIVVANGAECEPLLQVDRQLLAAEAGVILQALKAVKEAVGAVRAYVALKAKYLEAAETIKRLLPSYPGLELKFVPDVYPVGDEQVLVFETTGRLVPEGGIPPQVGVLVLNIETLFNIYNALTGWPVVDKYVTVTGAVARPLTLKVPIGTPVAELLALVNPTAQDFIVLDGGPMMGKPILPTQAVVTKTTKGLIVLPSQHPLARRKQLSARVALKRALAACCQCRECTEFCPRYLLGQAIEPHKTLRSVTYGVSSDSSSILSAFLCSECGLCDLFACTLELSPRQVNIALKAELKRQGYRPQPKNRFLKVRPWRKHRQVPASRLLARLGLLPYERPAPLSLELYQPRQVILPLQQGAGRPVQPLVRPGDKVARGEVIGRLAENEMGANLHASIAGTVVHVGDTIVIRA</sequence>
<evidence type="ECO:0000259" key="10">
    <source>
        <dbReference type="Pfam" id="PF13375"/>
    </source>
</evidence>
<evidence type="ECO:0000259" key="9">
    <source>
        <dbReference type="Pfam" id="PF10531"/>
    </source>
</evidence>
<keyword evidence="1" id="KW-0813">Transport</keyword>
<accession>A0A1W1VDC7</accession>
<dbReference type="InterPro" id="IPR010208">
    <property type="entry name" value="Ion_transpt_RnfC/RsxC"/>
</dbReference>
<dbReference type="RefSeq" id="WP_084663455.1">
    <property type="nucleotide sequence ID" value="NZ_LT838272.1"/>
</dbReference>
<keyword evidence="5" id="KW-0249">Electron transport</keyword>
<evidence type="ECO:0000256" key="2">
    <source>
        <dbReference type="ARBA" id="ARBA00022485"/>
    </source>
</evidence>
<dbReference type="InterPro" id="IPR026902">
    <property type="entry name" value="RnfC_N"/>
</dbReference>
<dbReference type="Pfam" id="PF01512">
    <property type="entry name" value="Complex1_51K"/>
    <property type="match status" value="1"/>
</dbReference>
<dbReference type="Proteomes" id="UP000192569">
    <property type="component" value="Chromosome I"/>
</dbReference>
<dbReference type="Gene3D" id="3.40.50.11540">
    <property type="entry name" value="NADH-ubiquinone oxidoreductase 51kDa subunit"/>
    <property type="match status" value="1"/>
</dbReference>
<dbReference type="SUPFAM" id="SSF142984">
    <property type="entry name" value="Nqo1 middle domain-like"/>
    <property type="match status" value="1"/>
</dbReference>
<dbReference type="SUPFAM" id="SSF46548">
    <property type="entry name" value="alpha-helical ferredoxin"/>
    <property type="match status" value="1"/>
</dbReference>
<dbReference type="STRING" id="698762.SAMN00808754_0358"/>
<dbReference type="GO" id="GO:0009055">
    <property type="term" value="F:electron transfer activity"/>
    <property type="evidence" value="ECO:0007669"/>
    <property type="project" value="InterPro"/>
</dbReference>
<keyword evidence="12" id="KW-1185">Reference proteome</keyword>
<dbReference type="InterPro" id="IPR017054">
    <property type="entry name" value="PduS"/>
</dbReference>
<dbReference type="InterPro" id="IPR011538">
    <property type="entry name" value="Nuo51_FMN-bd"/>
</dbReference>
<dbReference type="AlphaFoldDB" id="A0A1W1VDC7"/>
<dbReference type="PANTHER" id="PTHR43034">
    <property type="entry name" value="ION-TRANSLOCATING OXIDOREDUCTASE COMPLEX SUBUNIT C"/>
    <property type="match status" value="1"/>
</dbReference>
<dbReference type="GO" id="GO:0051539">
    <property type="term" value="F:4 iron, 4 sulfur cluster binding"/>
    <property type="evidence" value="ECO:0007669"/>
    <property type="project" value="UniProtKB-KW"/>
</dbReference>
<dbReference type="GO" id="GO:0016020">
    <property type="term" value="C:membrane"/>
    <property type="evidence" value="ECO:0007669"/>
    <property type="project" value="InterPro"/>
</dbReference>
<protein>
    <submittedName>
        <fullName evidence="11">Na+-translocating ferredoxin:NAD+ oxidoreductase RNF, RnfC subunit</fullName>
    </submittedName>
</protein>
<dbReference type="Pfam" id="PF10531">
    <property type="entry name" value="SLBB"/>
    <property type="match status" value="1"/>
</dbReference>